<feature type="domain" description="Creatinase N-terminal" evidence="2">
    <location>
        <begin position="12"/>
        <end position="151"/>
    </location>
</feature>
<dbReference type="CDD" id="cd01066">
    <property type="entry name" value="APP_MetAP"/>
    <property type="match status" value="1"/>
</dbReference>
<name>W8S364_9RHOB</name>
<accession>W8S364</accession>
<dbReference type="SUPFAM" id="SSF55920">
    <property type="entry name" value="Creatinase/aminopeptidase"/>
    <property type="match status" value="1"/>
</dbReference>
<dbReference type="InterPro" id="IPR050659">
    <property type="entry name" value="Peptidase_M24B"/>
</dbReference>
<dbReference type="PRINTS" id="PR00599">
    <property type="entry name" value="MAPEPTIDASE"/>
</dbReference>
<dbReference type="InterPro" id="IPR000587">
    <property type="entry name" value="Creatinase_N"/>
</dbReference>
<dbReference type="RefSeq" id="WP_038650141.1">
    <property type="nucleotide sequence ID" value="NZ_CP004372.1"/>
</dbReference>
<dbReference type="InterPro" id="IPR001714">
    <property type="entry name" value="Pept_M24_MAP"/>
</dbReference>
<protein>
    <submittedName>
        <fullName evidence="3">Metallopeptidase, family M24</fullName>
    </submittedName>
</protein>
<dbReference type="Pfam" id="PF00557">
    <property type="entry name" value="Peptidase_M24"/>
    <property type="match status" value="1"/>
</dbReference>
<dbReference type="SUPFAM" id="SSF53092">
    <property type="entry name" value="Creatinase/prolidase N-terminal domain"/>
    <property type="match status" value="1"/>
</dbReference>
<dbReference type="InterPro" id="IPR000994">
    <property type="entry name" value="Pept_M24"/>
</dbReference>
<dbReference type="PANTHER" id="PTHR46112:SF2">
    <property type="entry name" value="XAA-PRO AMINOPEPTIDASE P-RELATED"/>
    <property type="match status" value="1"/>
</dbReference>
<dbReference type="InterPro" id="IPR029149">
    <property type="entry name" value="Creatin/AminoP/Spt16_N"/>
</dbReference>
<evidence type="ECO:0000259" key="2">
    <source>
        <dbReference type="Pfam" id="PF01321"/>
    </source>
</evidence>
<dbReference type="PATRIC" id="fig|1294273.3.peg.767"/>
<dbReference type="Pfam" id="PF01321">
    <property type="entry name" value="Creatinase_N"/>
    <property type="match status" value="1"/>
</dbReference>
<dbReference type="eggNOG" id="COG0006">
    <property type="taxonomic scope" value="Bacteria"/>
</dbReference>
<dbReference type="HOGENOM" id="CLU_017266_4_1_5"/>
<dbReference type="PANTHER" id="PTHR46112">
    <property type="entry name" value="AMINOPEPTIDASE"/>
    <property type="match status" value="1"/>
</dbReference>
<dbReference type="STRING" id="1294273.roselon_00785"/>
<dbReference type="Gene3D" id="3.40.350.10">
    <property type="entry name" value="Creatinase/prolidase N-terminal domain"/>
    <property type="match status" value="1"/>
</dbReference>
<dbReference type="OrthoDB" id="9806388at2"/>
<dbReference type="GO" id="GO:0004177">
    <property type="term" value="F:aminopeptidase activity"/>
    <property type="evidence" value="ECO:0007669"/>
    <property type="project" value="UniProtKB-ARBA"/>
</dbReference>
<evidence type="ECO:0000259" key="1">
    <source>
        <dbReference type="Pfam" id="PF00557"/>
    </source>
</evidence>
<evidence type="ECO:0000313" key="4">
    <source>
        <dbReference type="Proteomes" id="UP000019593"/>
    </source>
</evidence>
<dbReference type="AlphaFoldDB" id="W8S364"/>
<proteinExistence type="predicted"/>
<sequence>MPDFAPEEYAQRVARAQDGMARAGIDALLVTTEAELRYFTGFRTAFWQSPTRPWFLVLPARGQPIAIIPTIGVALMAATGLTDIRPFDSPAPDAPHIPILRQALAGVGTIGMPMGAESALRMPLAEFEALRASLRADWVDATPLIRGLRMIKSPAEQQALRDICTIGSRAFARAPELFHIGQPLEAAFRAFRIALLQDGAEEVPYLVGAADQGGYGDVISPPSGRPLAEGDILMLDTGASKLGYFCDFDRNWAIAHASPRAMDAHARLFAATEAALAALRPGMTAAALHAVMAQSLGHASAVGRLGHGLGMQLTEWPSLAPHDDTILRPGMVLTLEPSLEIAAGKMMVHEENVLLTEDGVELLSARTPPDLPVIG</sequence>
<organism evidence="3 4">
    <name type="scientific">Roseicyclus elongatus DSM 19469</name>
    <dbReference type="NCBI Taxonomy" id="1294273"/>
    <lineage>
        <taxon>Bacteria</taxon>
        <taxon>Pseudomonadati</taxon>
        <taxon>Pseudomonadota</taxon>
        <taxon>Alphaproteobacteria</taxon>
        <taxon>Rhodobacterales</taxon>
        <taxon>Roseobacteraceae</taxon>
        <taxon>Roseicyclus</taxon>
    </lineage>
</organism>
<dbReference type="InterPro" id="IPR036005">
    <property type="entry name" value="Creatinase/aminopeptidase-like"/>
</dbReference>
<feature type="domain" description="Peptidase M24" evidence="1">
    <location>
        <begin position="159"/>
        <end position="357"/>
    </location>
</feature>
<reference evidence="3 4" key="1">
    <citation type="submission" date="2013-03" db="EMBL/GenBank/DDBJ databases">
        <authorList>
            <person name="Fiebig A."/>
            <person name="Goeker M."/>
            <person name="Klenk H.-P.P."/>
        </authorList>
    </citation>
    <scope>NUCLEOTIDE SEQUENCE [LARGE SCALE GENOMIC DNA]</scope>
    <source>
        <strain evidence="4">DSM 19469</strain>
    </source>
</reference>
<keyword evidence="4" id="KW-1185">Reference proteome</keyword>
<gene>
    <name evidence="3" type="ORF">roselon_00785</name>
</gene>
<dbReference type="KEGG" id="red:roselon_00785"/>
<evidence type="ECO:0000313" key="3">
    <source>
        <dbReference type="EMBL" id="AHM03201.1"/>
    </source>
</evidence>
<dbReference type="GO" id="GO:0008235">
    <property type="term" value="F:metalloexopeptidase activity"/>
    <property type="evidence" value="ECO:0007669"/>
    <property type="project" value="UniProtKB-ARBA"/>
</dbReference>
<dbReference type="EMBL" id="CP004372">
    <property type="protein sequence ID" value="AHM03201.1"/>
    <property type="molecule type" value="Genomic_DNA"/>
</dbReference>
<dbReference type="Proteomes" id="UP000019593">
    <property type="component" value="Chromosome"/>
</dbReference>
<dbReference type="Gene3D" id="3.90.230.10">
    <property type="entry name" value="Creatinase/methionine aminopeptidase superfamily"/>
    <property type="match status" value="1"/>
</dbReference>